<organism evidence="4">
    <name type="scientific">Capra hircus</name>
    <name type="common">Goat</name>
    <dbReference type="NCBI Taxonomy" id="9925"/>
    <lineage>
        <taxon>Eukaryota</taxon>
        <taxon>Metazoa</taxon>
        <taxon>Chordata</taxon>
        <taxon>Craniata</taxon>
        <taxon>Vertebrata</taxon>
        <taxon>Euteleostomi</taxon>
        <taxon>Mammalia</taxon>
        <taxon>Eutheria</taxon>
        <taxon>Laurasiatheria</taxon>
        <taxon>Artiodactyla</taxon>
        <taxon>Ruminantia</taxon>
        <taxon>Pecora</taxon>
        <taxon>Bovidae</taxon>
        <taxon>Caprinae</taxon>
        <taxon>Capra</taxon>
    </lineage>
</organism>
<dbReference type="GO" id="GO:0003723">
    <property type="term" value="F:RNA binding"/>
    <property type="evidence" value="ECO:0007669"/>
    <property type="project" value="InterPro"/>
</dbReference>
<keyword evidence="1" id="KW-0396">Initiation factor</keyword>
<dbReference type="InterPro" id="IPR012340">
    <property type="entry name" value="NA-bd_OB-fold"/>
</dbReference>
<protein>
    <recommendedName>
        <fullName evidence="3">S1-like domain-containing protein</fullName>
    </recommendedName>
</protein>
<dbReference type="SUPFAM" id="SSF50249">
    <property type="entry name" value="Nucleic acid-binding proteins"/>
    <property type="match status" value="1"/>
</dbReference>
<evidence type="ECO:0000313" key="4">
    <source>
        <dbReference type="Ensembl" id="ENSCHIP00010037950.1"/>
    </source>
</evidence>
<dbReference type="Ensembl" id="ENSCHIT00010053173.1">
    <property type="protein sequence ID" value="ENSCHIP00010037950.1"/>
    <property type="gene ID" value="ENSCHIG00010028110.1"/>
</dbReference>
<dbReference type="InterPro" id="IPR001253">
    <property type="entry name" value="TIF_eIF-1A"/>
</dbReference>
<dbReference type="Gene3D" id="2.40.50.140">
    <property type="entry name" value="Nucleic acid-binding proteins"/>
    <property type="match status" value="1"/>
</dbReference>
<reference evidence="4" key="1">
    <citation type="submission" date="2025-08" db="UniProtKB">
        <authorList>
            <consortium name="Ensembl"/>
        </authorList>
    </citation>
    <scope>IDENTIFICATION</scope>
</reference>
<sequence>APKLKLLAQVTKMLGNALLEARCFVGVTRICHIRGSLKQKIWINTSDIILVGLRDYQVTITLKFIISLKAYRELPEYAELNQTDTFDPEDDDEIQFEDLAGENEDTEV</sequence>
<evidence type="ECO:0000256" key="2">
    <source>
        <dbReference type="SAM" id="MobiDB-lite"/>
    </source>
</evidence>
<feature type="domain" description="S1-like" evidence="3">
    <location>
        <begin position="1"/>
        <end position="71"/>
    </location>
</feature>
<feature type="compositionally biased region" description="Acidic residues" evidence="2">
    <location>
        <begin position="86"/>
        <end position="108"/>
    </location>
</feature>
<dbReference type="InterPro" id="IPR006196">
    <property type="entry name" value="RNA-binding_domain_S1_IF1"/>
</dbReference>
<proteinExistence type="predicted"/>
<evidence type="ECO:0000256" key="1">
    <source>
        <dbReference type="PROSITE-ProRule" id="PRU00181"/>
    </source>
</evidence>
<dbReference type="GO" id="GO:0003743">
    <property type="term" value="F:translation initiation factor activity"/>
    <property type="evidence" value="ECO:0007669"/>
    <property type="project" value="UniProtKB-UniRule"/>
</dbReference>
<feature type="region of interest" description="Disordered" evidence="2">
    <location>
        <begin position="82"/>
        <end position="108"/>
    </location>
</feature>
<dbReference type="Pfam" id="PF01176">
    <property type="entry name" value="eIF-1a"/>
    <property type="match status" value="1"/>
</dbReference>
<dbReference type="AlphaFoldDB" id="A0A8C2S5C3"/>
<name>A0A8C2S5C3_CAPHI</name>
<dbReference type="CDD" id="cd05793">
    <property type="entry name" value="S1_IF1A"/>
    <property type="match status" value="1"/>
</dbReference>
<dbReference type="PROSITE" id="PS50832">
    <property type="entry name" value="S1_IF1_TYPE"/>
    <property type="match status" value="1"/>
</dbReference>
<dbReference type="SMART" id="SM00652">
    <property type="entry name" value="eIF1a"/>
    <property type="match status" value="1"/>
</dbReference>
<accession>A0A8C2S5C3</accession>
<dbReference type="PANTHER" id="PTHR21668">
    <property type="entry name" value="EIF-1A"/>
    <property type="match status" value="1"/>
</dbReference>
<keyword evidence="1" id="KW-0648">Protein biosynthesis</keyword>
<evidence type="ECO:0000259" key="3">
    <source>
        <dbReference type="PROSITE" id="PS50832"/>
    </source>
</evidence>